<dbReference type="Proteomes" id="UP000298681">
    <property type="component" value="Unassembled WGS sequence"/>
</dbReference>
<feature type="compositionally biased region" description="Basic and acidic residues" evidence="1">
    <location>
        <begin position="56"/>
        <end position="80"/>
    </location>
</feature>
<dbReference type="EMBL" id="SPUH01000001">
    <property type="protein sequence ID" value="TKS53864.1"/>
    <property type="molecule type" value="Genomic_DNA"/>
</dbReference>
<dbReference type="RefSeq" id="WP_134673249.1">
    <property type="nucleotide sequence ID" value="NZ_SPUH01000001.1"/>
</dbReference>
<evidence type="ECO:0000256" key="1">
    <source>
        <dbReference type="SAM" id="MobiDB-lite"/>
    </source>
</evidence>
<keyword evidence="3" id="KW-1185">Reference proteome</keyword>
<sequence length="80" mass="8983">MFDEDLGRLEALGQMPHGSAIEDMATLVAAVRQERARHDALMCMIIAPDEGETEFPEERTDEGHDDGSREPADRDDRARE</sequence>
<reference evidence="2 3" key="1">
    <citation type="submission" date="2019-01" db="EMBL/GenBank/DDBJ databases">
        <authorList>
            <person name="Zhang S."/>
        </authorList>
    </citation>
    <scope>NUCLEOTIDE SEQUENCE [LARGE SCALE GENOMIC DNA]</scope>
    <source>
        <strain evidence="2 3">1626</strain>
    </source>
</reference>
<organism evidence="2 3">
    <name type="scientific">Luteimonas yindakuii</name>
    <dbReference type="NCBI Taxonomy" id="2565782"/>
    <lineage>
        <taxon>Bacteria</taxon>
        <taxon>Pseudomonadati</taxon>
        <taxon>Pseudomonadota</taxon>
        <taxon>Gammaproteobacteria</taxon>
        <taxon>Lysobacterales</taxon>
        <taxon>Lysobacteraceae</taxon>
        <taxon>Luteimonas</taxon>
    </lineage>
</organism>
<feature type="region of interest" description="Disordered" evidence="1">
    <location>
        <begin position="47"/>
        <end position="80"/>
    </location>
</feature>
<comment type="caution">
    <text evidence="2">The sequence shown here is derived from an EMBL/GenBank/DDBJ whole genome shotgun (WGS) entry which is preliminary data.</text>
</comment>
<name>A0A4Z1R2I1_9GAMM</name>
<dbReference type="AlphaFoldDB" id="A0A4Z1R2I1"/>
<evidence type="ECO:0000313" key="3">
    <source>
        <dbReference type="Proteomes" id="UP000298681"/>
    </source>
</evidence>
<gene>
    <name evidence="2" type="ORF">E4582_03130</name>
</gene>
<accession>A0A4Z1R2I1</accession>
<protein>
    <submittedName>
        <fullName evidence="2">Uncharacterized protein</fullName>
    </submittedName>
</protein>
<proteinExistence type="predicted"/>
<evidence type="ECO:0000313" key="2">
    <source>
        <dbReference type="EMBL" id="TKS53864.1"/>
    </source>
</evidence>